<evidence type="ECO:0000256" key="3">
    <source>
        <dbReference type="ARBA" id="ARBA00022679"/>
    </source>
</evidence>
<evidence type="ECO:0000313" key="7">
    <source>
        <dbReference type="EMBL" id="KAK8926665.1"/>
    </source>
</evidence>
<reference evidence="7 8" key="1">
    <citation type="journal article" date="2022" name="Nat. Plants">
        <title>Genomes of leafy and leafless Platanthera orchids illuminate the evolution of mycoheterotrophy.</title>
        <authorList>
            <person name="Li M.H."/>
            <person name="Liu K.W."/>
            <person name="Li Z."/>
            <person name="Lu H.C."/>
            <person name="Ye Q.L."/>
            <person name="Zhang D."/>
            <person name="Wang J.Y."/>
            <person name="Li Y.F."/>
            <person name="Zhong Z.M."/>
            <person name="Liu X."/>
            <person name="Yu X."/>
            <person name="Liu D.K."/>
            <person name="Tu X.D."/>
            <person name="Liu B."/>
            <person name="Hao Y."/>
            <person name="Liao X.Y."/>
            <person name="Jiang Y.T."/>
            <person name="Sun W.H."/>
            <person name="Chen J."/>
            <person name="Chen Y.Q."/>
            <person name="Ai Y."/>
            <person name="Zhai J.W."/>
            <person name="Wu S.S."/>
            <person name="Zhou Z."/>
            <person name="Hsiao Y.Y."/>
            <person name="Wu W.L."/>
            <person name="Chen Y.Y."/>
            <person name="Lin Y.F."/>
            <person name="Hsu J.L."/>
            <person name="Li C.Y."/>
            <person name="Wang Z.W."/>
            <person name="Zhao X."/>
            <person name="Zhong W.Y."/>
            <person name="Ma X.K."/>
            <person name="Ma L."/>
            <person name="Huang J."/>
            <person name="Chen G.Z."/>
            <person name="Huang M.Z."/>
            <person name="Huang L."/>
            <person name="Peng D.H."/>
            <person name="Luo Y.B."/>
            <person name="Zou S.Q."/>
            <person name="Chen S.P."/>
            <person name="Lan S."/>
            <person name="Tsai W.C."/>
            <person name="Van de Peer Y."/>
            <person name="Liu Z.J."/>
        </authorList>
    </citation>
    <scope>NUCLEOTIDE SEQUENCE [LARGE SCALE GENOMIC DNA]</scope>
    <source>
        <strain evidence="7">Lor287</strain>
    </source>
</reference>
<comment type="caution">
    <text evidence="5">Lacks conserved residue(s) required for the propagation of feature annotation.</text>
</comment>
<dbReference type="PANTHER" id="PTHR45700">
    <property type="entry name" value="UBIQUITIN-PROTEIN LIGASE E3C"/>
    <property type="match status" value="1"/>
</dbReference>
<sequence>MQLRRKLNETEMKCFSTCFRILLQNMNTADSAKSFCSLAVGTAEEKSTWFCQAKKLSLLCFSLLADYDVTYDNGEHMISLIVPAMRLVVSLLDLKQWKCLKNEDIAEADFTVKRLLCFMGRSSVMYSSIRGFLMKLKICNALETKNTIPTDNHFLVTAAALTLALRPFQSKSEKSNDDSFDSSVAFEHYFIFILTVPYLTRRLPNLLVPAVKHLSVLSPCLNALLVSKNIIFVEMSKLQHSENLPSTDKLIPSCGWALANIIDLVTVCSNNICDSGNFIQGLDYSLYVKVVNCISENLLDCFGNVGVLTRREHGYVEIGDPSLQDNSSVNCNQPKLSYLDLLSSVYQQWHLRKLLFSLEKSRHNQQTYSCSSNQDTEFIGNLRLIDIVYFYNFLLRIFSSLNPIGGSLPILNVLSFTPGLLVQLWETLEYSIFNGNDCMLPEHSSSNDTNIGCYNGRRQKPGIKDTGSKLVTMFQKIAGKSTDLSITLTNDSPIPNQPSQDTPNAWDIGGMKRGSQGISNDMSCILHLFCAIYSHLLLILDDIEFYEKQVPFKLQQQQRIASVLNTFVYNSLIHSTVQNKKPALDAAVRCLHFLYERDCRHKFCPSYLWVAPAGRGHIPIAAAARAHEAAHSNLHFVDHSPIPSMSSIVTTVPHVFPFVERVQMFRELVKMDKVSRRAAGEVSGSGLGSVEIVVRRDHIVEDGFRQLNSLGSRLKSGINVSFISECGLPEAGLDYGGLSKEFLTDLSKSAFDPQFGLFSQTSASDGNLVPNICSRLLDNGMKMIEFLGRVVGKALYEGILLDYSFSLVFVRKLLGKYSFLDELSTLDSEIYRNLMYLKVTLCRSSSLERMVAAQLAIVEALQGAELEKGASAECSMGSMKKMRVSATDQCRIGLQDLLWVDDERAGSRVLAASMMEDGALQKGTSLIVK</sequence>
<dbReference type="EMBL" id="JBBWWQ010000016">
    <property type="protein sequence ID" value="KAK8926665.1"/>
    <property type="molecule type" value="Genomic_DNA"/>
</dbReference>
<dbReference type="Proteomes" id="UP001418222">
    <property type="component" value="Unassembled WGS sequence"/>
</dbReference>
<feature type="domain" description="HECT" evidence="6">
    <location>
        <begin position="714"/>
        <end position="837"/>
    </location>
</feature>
<name>A0AAP0B4M0_9ASPA</name>
<comment type="caution">
    <text evidence="7">The sequence shown here is derived from an EMBL/GenBank/DDBJ whole genome shotgun (WGS) entry which is preliminary data.</text>
</comment>
<dbReference type="AlphaFoldDB" id="A0AAP0B4M0"/>
<proteinExistence type="predicted"/>
<dbReference type="Pfam" id="PF00632">
    <property type="entry name" value="HECT"/>
    <property type="match status" value="1"/>
</dbReference>
<dbReference type="InterPro" id="IPR035983">
    <property type="entry name" value="Hect_E3_ubiquitin_ligase"/>
</dbReference>
<evidence type="ECO:0000313" key="8">
    <source>
        <dbReference type="Proteomes" id="UP001418222"/>
    </source>
</evidence>
<evidence type="ECO:0000256" key="2">
    <source>
        <dbReference type="ARBA" id="ARBA00012485"/>
    </source>
</evidence>
<keyword evidence="4 5" id="KW-0833">Ubl conjugation pathway</keyword>
<evidence type="ECO:0000256" key="1">
    <source>
        <dbReference type="ARBA" id="ARBA00000885"/>
    </source>
</evidence>
<dbReference type="GO" id="GO:0000209">
    <property type="term" value="P:protein polyubiquitination"/>
    <property type="evidence" value="ECO:0007669"/>
    <property type="project" value="InterPro"/>
</dbReference>
<evidence type="ECO:0000259" key="6">
    <source>
        <dbReference type="PROSITE" id="PS50237"/>
    </source>
</evidence>
<protein>
    <recommendedName>
        <fullName evidence="2">HECT-type E3 ubiquitin transferase</fullName>
        <ecNumber evidence="2">2.3.2.26</ecNumber>
    </recommendedName>
</protein>
<keyword evidence="8" id="KW-1185">Reference proteome</keyword>
<dbReference type="EC" id="2.3.2.26" evidence="2"/>
<gene>
    <name evidence="7" type="primary">UPL7</name>
    <name evidence="7" type="ORF">KSP39_PZI018197</name>
</gene>
<accession>A0AAP0B4M0</accession>
<dbReference type="InterPro" id="IPR000569">
    <property type="entry name" value="HECT_dom"/>
</dbReference>
<dbReference type="GO" id="GO:0006511">
    <property type="term" value="P:ubiquitin-dependent protein catabolic process"/>
    <property type="evidence" value="ECO:0007669"/>
    <property type="project" value="TreeGrafter"/>
</dbReference>
<dbReference type="SUPFAM" id="SSF56204">
    <property type="entry name" value="Hect, E3 ligase catalytic domain"/>
    <property type="match status" value="1"/>
</dbReference>
<evidence type="ECO:0000256" key="5">
    <source>
        <dbReference type="PROSITE-ProRule" id="PRU00104"/>
    </source>
</evidence>
<organism evidence="7 8">
    <name type="scientific">Platanthera zijinensis</name>
    <dbReference type="NCBI Taxonomy" id="2320716"/>
    <lineage>
        <taxon>Eukaryota</taxon>
        <taxon>Viridiplantae</taxon>
        <taxon>Streptophyta</taxon>
        <taxon>Embryophyta</taxon>
        <taxon>Tracheophyta</taxon>
        <taxon>Spermatophyta</taxon>
        <taxon>Magnoliopsida</taxon>
        <taxon>Liliopsida</taxon>
        <taxon>Asparagales</taxon>
        <taxon>Orchidaceae</taxon>
        <taxon>Orchidoideae</taxon>
        <taxon>Orchideae</taxon>
        <taxon>Orchidinae</taxon>
        <taxon>Platanthera</taxon>
    </lineage>
</organism>
<dbReference type="SMART" id="SM00119">
    <property type="entry name" value="HECTc"/>
    <property type="match status" value="1"/>
</dbReference>
<dbReference type="Gene3D" id="3.90.1750.10">
    <property type="entry name" value="Hect, E3 ligase catalytic domains"/>
    <property type="match status" value="1"/>
</dbReference>
<comment type="catalytic activity">
    <reaction evidence="1">
        <text>S-ubiquitinyl-[E2 ubiquitin-conjugating enzyme]-L-cysteine + [acceptor protein]-L-lysine = [E2 ubiquitin-conjugating enzyme]-L-cysteine + N(6)-ubiquitinyl-[acceptor protein]-L-lysine.</text>
        <dbReference type="EC" id="2.3.2.26"/>
    </reaction>
</comment>
<evidence type="ECO:0000256" key="4">
    <source>
        <dbReference type="ARBA" id="ARBA00022786"/>
    </source>
</evidence>
<dbReference type="PROSITE" id="PS50237">
    <property type="entry name" value="HECT"/>
    <property type="match status" value="1"/>
</dbReference>
<dbReference type="InterPro" id="IPR044611">
    <property type="entry name" value="E3A/B/C-like"/>
</dbReference>
<keyword evidence="3" id="KW-0808">Transferase</keyword>
<dbReference type="PANTHER" id="PTHR45700:SF2">
    <property type="entry name" value="UBIQUITIN-PROTEIN LIGASE E3C"/>
    <property type="match status" value="1"/>
</dbReference>
<dbReference type="GO" id="GO:0061630">
    <property type="term" value="F:ubiquitin protein ligase activity"/>
    <property type="evidence" value="ECO:0007669"/>
    <property type="project" value="UniProtKB-EC"/>
</dbReference>